<dbReference type="RefSeq" id="XP_070419440.1">
    <property type="nucleotide sequence ID" value="XM_070563339.1"/>
</dbReference>
<dbReference type="SMART" id="SM00034">
    <property type="entry name" value="CLECT"/>
    <property type="match status" value="1"/>
</dbReference>
<dbReference type="SUPFAM" id="SSF56436">
    <property type="entry name" value="C-type lectin-like"/>
    <property type="match status" value="1"/>
</dbReference>
<keyword evidence="2" id="KW-0175">Coiled coil</keyword>
<evidence type="ECO:0000259" key="3">
    <source>
        <dbReference type="PROSITE" id="PS50041"/>
    </source>
</evidence>
<keyword evidence="4" id="KW-1185">Reference proteome</keyword>
<dbReference type="Pfam" id="PF00059">
    <property type="entry name" value="Lectin_C"/>
    <property type="match status" value="1"/>
</dbReference>
<dbReference type="PROSITE" id="PS50041">
    <property type="entry name" value="C_TYPE_LECTIN_2"/>
    <property type="match status" value="1"/>
</dbReference>
<evidence type="ECO:0000313" key="5">
    <source>
        <dbReference type="RefSeq" id="XP_070419440.1"/>
    </source>
</evidence>
<feature type="coiled-coil region" evidence="2">
    <location>
        <begin position="116"/>
        <end position="168"/>
    </location>
</feature>
<dbReference type="Proteomes" id="UP001652662">
    <property type="component" value="Chromosome 10"/>
</dbReference>
<dbReference type="GeneID" id="103561423"/>
<feature type="domain" description="C-type lectin" evidence="3">
    <location>
        <begin position="182"/>
        <end position="297"/>
    </location>
</feature>
<dbReference type="PANTHER" id="PTHR22803">
    <property type="entry name" value="MANNOSE, PHOSPHOLIPASE, LECTIN RECEPTOR RELATED"/>
    <property type="match status" value="1"/>
</dbReference>
<dbReference type="InterPro" id="IPR050111">
    <property type="entry name" value="C-type_lectin/snaclec_domain"/>
</dbReference>
<name>A0ABM4JU23_EQUPR</name>
<proteinExistence type="predicted"/>
<dbReference type="Pfam" id="PF03954">
    <property type="entry name" value="Lectin_N"/>
    <property type="match status" value="1"/>
</dbReference>
<dbReference type="InterPro" id="IPR001304">
    <property type="entry name" value="C-type_lectin-like"/>
</dbReference>
<organism evidence="4 5">
    <name type="scientific">Equus przewalskii</name>
    <name type="common">Przewalski's horse</name>
    <name type="synonym">Equus caballus przewalskii</name>
    <dbReference type="NCBI Taxonomy" id="9798"/>
    <lineage>
        <taxon>Eukaryota</taxon>
        <taxon>Metazoa</taxon>
        <taxon>Chordata</taxon>
        <taxon>Craniata</taxon>
        <taxon>Vertebrata</taxon>
        <taxon>Euteleostomi</taxon>
        <taxon>Mammalia</taxon>
        <taxon>Eutheria</taxon>
        <taxon>Laurasiatheria</taxon>
        <taxon>Perissodactyla</taxon>
        <taxon>Equidae</taxon>
        <taxon>Equus</taxon>
    </lineage>
</organism>
<dbReference type="InterPro" id="IPR033989">
    <property type="entry name" value="CD209-like_CTLD"/>
</dbReference>
<evidence type="ECO:0000256" key="2">
    <source>
        <dbReference type="SAM" id="Coils"/>
    </source>
</evidence>
<keyword evidence="1" id="KW-0430">Lectin</keyword>
<gene>
    <name evidence="5" type="primary">LOC103561423</name>
</gene>
<dbReference type="InterPro" id="IPR016187">
    <property type="entry name" value="CTDL_fold"/>
</dbReference>
<dbReference type="InterPro" id="IPR016186">
    <property type="entry name" value="C-type_lectin-like/link_sf"/>
</dbReference>
<dbReference type="CDD" id="cd03590">
    <property type="entry name" value="CLECT_DC-SIGN_like"/>
    <property type="match status" value="1"/>
</dbReference>
<evidence type="ECO:0000313" key="4">
    <source>
        <dbReference type="Proteomes" id="UP001652662"/>
    </source>
</evidence>
<protein>
    <submittedName>
        <fullName evidence="5">C-type lectin domain family 10 member A isoform X1</fullName>
    </submittedName>
</protein>
<accession>A0ABM4JU23</accession>
<evidence type="ECO:0000256" key="1">
    <source>
        <dbReference type="ARBA" id="ARBA00022734"/>
    </source>
</evidence>
<reference evidence="5" key="1">
    <citation type="submission" date="2025-08" db="UniProtKB">
        <authorList>
            <consortium name="RefSeq"/>
        </authorList>
    </citation>
    <scope>IDENTIFICATION</scope>
    <source>
        <tissue evidence="5">Blood</tissue>
    </source>
</reference>
<dbReference type="Gene3D" id="3.10.100.10">
    <property type="entry name" value="Mannose-Binding Protein A, subunit A"/>
    <property type="match status" value="1"/>
</dbReference>
<sequence length="311" mass="34529">MWSDYGTSLVLGLPIGNTGEQQYLSLCGACCEEPRRQCVSSACSVLHRGGLIIFALIVPFASSDSTFQRDLVTLNNSTSQTELQVKALISQGDSLQKTITPLKAGVGNLRQELQAARSMNDKVFSLEKKLEEEQQTLKADYAEIRLLVQQLAKDLTALTCQAAALKSNGSARACCPLNWLEHEGSCYWFSRSKKPWPEAEKQCQLQNAHLVVINSREEQDFVQEHTGSSFTWMGLSDPEGVWKWVDGTDYKTNFQNWSPGQPDDWDGHGLGGGEDCAHFHSNGQWNDIVCQAPLQWIRLELTSVANPSLFA</sequence>